<proteinExistence type="predicted"/>
<sequence>MSTEFLIKFVAKKASFLFSYKKLNEILCSGKVYVRIYDENGKIMKGVLDCYELEKVCDVIESQKNKPMLVNCYYYYWPTKQFPTVSSKLIKKNGIEWYLIYDRDGGLSVRQNSWVESYHFLLAEIFAEDGFVWNGKCKIEIYCYT</sequence>
<organism evidence="1 2">
    <name type="scientific">Panagrolaimus sp. PS1159</name>
    <dbReference type="NCBI Taxonomy" id="55785"/>
    <lineage>
        <taxon>Eukaryota</taxon>
        <taxon>Metazoa</taxon>
        <taxon>Ecdysozoa</taxon>
        <taxon>Nematoda</taxon>
        <taxon>Chromadorea</taxon>
        <taxon>Rhabditida</taxon>
        <taxon>Tylenchina</taxon>
        <taxon>Panagrolaimomorpha</taxon>
        <taxon>Panagrolaimoidea</taxon>
        <taxon>Panagrolaimidae</taxon>
        <taxon>Panagrolaimus</taxon>
    </lineage>
</organism>
<reference evidence="2" key="1">
    <citation type="submission" date="2022-11" db="UniProtKB">
        <authorList>
            <consortium name="WormBaseParasite"/>
        </authorList>
    </citation>
    <scope>IDENTIFICATION</scope>
</reference>
<dbReference type="Proteomes" id="UP000887580">
    <property type="component" value="Unplaced"/>
</dbReference>
<dbReference type="WBParaSite" id="PS1159_v2.g5746.t1">
    <property type="protein sequence ID" value="PS1159_v2.g5746.t1"/>
    <property type="gene ID" value="PS1159_v2.g5746"/>
</dbReference>
<accession>A0AC35GJS3</accession>
<protein>
    <submittedName>
        <fullName evidence="2">Uncharacterized protein</fullName>
    </submittedName>
</protein>
<evidence type="ECO:0000313" key="2">
    <source>
        <dbReference type="WBParaSite" id="PS1159_v2.g5746.t1"/>
    </source>
</evidence>
<name>A0AC35GJS3_9BILA</name>
<evidence type="ECO:0000313" key="1">
    <source>
        <dbReference type="Proteomes" id="UP000887580"/>
    </source>
</evidence>